<dbReference type="EC" id="1.11.1.-" evidence="1"/>
<gene>
    <name evidence="1" type="ORF">ACFY35_00195</name>
</gene>
<dbReference type="PANTHER" id="PTHR35368:SF1">
    <property type="entry name" value="HYDROPEROXIDE REDUCTASE"/>
    <property type="match status" value="1"/>
</dbReference>
<evidence type="ECO:0000313" key="1">
    <source>
        <dbReference type="EMBL" id="MFF5287823.1"/>
    </source>
</evidence>
<comment type="caution">
    <text evidence="1">The sequence shown here is derived from an EMBL/GenBank/DDBJ whole genome shotgun (WGS) entry which is preliminary data.</text>
</comment>
<dbReference type="PANTHER" id="PTHR35368">
    <property type="entry name" value="HYDROPEROXIDE REDUCTASE"/>
    <property type="match status" value="1"/>
</dbReference>
<sequence length="170" mass="17410">MTIAASIEKFTADPSAGRSAPAVTATLVNGRARLSAGPFNWDADLAPAVGGTNLAPSPTAYLLGALAGCAVAFLHDTLAPQLGVKIDDVTATARCSTDARGLLGMDGAVPDLGDLAIEINIESPETEERLRELADAWTARCPIYLALLKPNAVATTVTAGGQKINGVGRR</sequence>
<proteinExistence type="predicted"/>
<dbReference type="InterPro" id="IPR036102">
    <property type="entry name" value="OsmC/Ohrsf"/>
</dbReference>
<evidence type="ECO:0000313" key="2">
    <source>
        <dbReference type="Proteomes" id="UP001602245"/>
    </source>
</evidence>
<protein>
    <submittedName>
        <fullName evidence="1">OsmC family protein</fullName>
        <ecNumber evidence="1">1.11.1.-</ecNumber>
    </submittedName>
</protein>
<accession>A0ABW6W3T9</accession>
<dbReference type="SUPFAM" id="SSF82784">
    <property type="entry name" value="OsmC-like"/>
    <property type="match status" value="1"/>
</dbReference>
<keyword evidence="2" id="KW-1185">Reference proteome</keyword>
<dbReference type="Proteomes" id="UP001602245">
    <property type="component" value="Unassembled WGS sequence"/>
</dbReference>
<name>A0ABW6W3T9_9ACTN</name>
<dbReference type="GO" id="GO:0004601">
    <property type="term" value="F:peroxidase activity"/>
    <property type="evidence" value="ECO:0007669"/>
    <property type="project" value="UniProtKB-KW"/>
</dbReference>
<dbReference type="InterPro" id="IPR015946">
    <property type="entry name" value="KH_dom-like_a/b"/>
</dbReference>
<dbReference type="Gene3D" id="3.30.300.20">
    <property type="match status" value="1"/>
</dbReference>
<dbReference type="InterPro" id="IPR003718">
    <property type="entry name" value="OsmC/Ohr_fam"/>
</dbReference>
<keyword evidence="1" id="KW-0560">Oxidoreductase</keyword>
<dbReference type="EMBL" id="JBIAZU010000001">
    <property type="protein sequence ID" value="MFF5287823.1"/>
    <property type="molecule type" value="Genomic_DNA"/>
</dbReference>
<keyword evidence="1" id="KW-0575">Peroxidase</keyword>
<dbReference type="RefSeq" id="WP_020515543.1">
    <property type="nucleotide sequence ID" value="NZ_JBIAZU010000001.1"/>
</dbReference>
<organism evidence="1 2">
    <name type="scientific">Paractinoplanes globisporus</name>
    <dbReference type="NCBI Taxonomy" id="113565"/>
    <lineage>
        <taxon>Bacteria</taxon>
        <taxon>Bacillati</taxon>
        <taxon>Actinomycetota</taxon>
        <taxon>Actinomycetes</taxon>
        <taxon>Micromonosporales</taxon>
        <taxon>Micromonosporaceae</taxon>
        <taxon>Paractinoplanes</taxon>
    </lineage>
</organism>
<reference evidence="1 2" key="1">
    <citation type="submission" date="2024-10" db="EMBL/GenBank/DDBJ databases">
        <title>The Natural Products Discovery Center: Release of the First 8490 Sequenced Strains for Exploring Actinobacteria Biosynthetic Diversity.</title>
        <authorList>
            <person name="Kalkreuter E."/>
            <person name="Kautsar S.A."/>
            <person name="Yang D."/>
            <person name="Bader C.D."/>
            <person name="Teijaro C.N."/>
            <person name="Fluegel L."/>
            <person name="Davis C.M."/>
            <person name="Simpson J.R."/>
            <person name="Lauterbach L."/>
            <person name="Steele A.D."/>
            <person name="Gui C."/>
            <person name="Meng S."/>
            <person name="Li G."/>
            <person name="Viehrig K."/>
            <person name="Ye F."/>
            <person name="Su P."/>
            <person name="Kiefer A.F."/>
            <person name="Nichols A."/>
            <person name="Cepeda A.J."/>
            <person name="Yan W."/>
            <person name="Fan B."/>
            <person name="Jiang Y."/>
            <person name="Adhikari A."/>
            <person name="Zheng C.-J."/>
            <person name="Schuster L."/>
            <person name="Cowan T.M."/>
            <person name="Smanski M.J."/>
            <person name="Chevrette M.G."/>
            <person name="De Carvalho L.P.S."/>
            <person name="Shen B."/>
        </authorList>
    </citation>
    <scope>NUCLEOTIDE SEQUENCE [LARGE SCALE GENOMIC DNA]</scope>
    <source>
        <strain evidence="1 2">NPDC000087</strain>
    </source>
</reference>
<dbReference type="InterPro" id="IPR052924">
    <property type="entry name" value="OsmC/Ohr_hydroprdx_reductase"/>
</dbReference>
<dbReference type="Pfam" id="PF02566">
    <property type="entry name" value="OsmC"/>
    <property type="match status" value="1"/>
</dbReference>